<protein>
    <submittedName>
        <fullName evidence="1">Uncharacterized protein</fullName>
    </submittedName>
</protein>
<feature type="non-terminal residue" evidence="1">
    <location>
        <position position="1"/>
    </location>
</feature>
<evidence type="ECO:0000313" key="1">
    <source>
        <dbReference type="EMBL" id="KAL0161793.1"/>
    </source>
</evidence>
<comment type="caution">
    <text evidence="1">The sequence shown here is derived from an EMBL/GenBank/DDBJ whole genome shotgun (WGS) entry which is preliminary data.</text>
</comment>
<dbReference type="AlphaFoldDB" id="A0ABD0NN91"/>
<dbReference type="EMBL" id="JAMKFB020000022">
    <property type="protein sequence ID" value="KAL0161793.1"/>
    <property type="molecule type" value="Genomic_DNA"/>
</dbReference>
<reference evidence="1 2" key="1">
    <citation type="submission" date="2024-05" db="EMBL/GenBank/DDBJ databases">
        <title>Genome sequencing and assembly of Indian major carp, Cirrhinus mrigala (Hamilton, 1822).</title>
        <authorList>
            <person name="Mohindra V."/>
            <person name="Chowdhury L.M."/>
            <person name="Lal K."/>
            <person name="Jena J.K."/>
        </authorList>
    </citation>
    <scope>NUCLEOTIDE SEQUENCE [LARGE SCALE GENOMIC DNA]</scope>
    <source>
        <strain evidence="1">CM1030</strain>
        <tissue evidence="1">Blood</tissue>
    </source>
</reference>
<feature type="non-terminal residue" evidence="1">
    <location>
        <position position="57"/>
    </location>
</feature>
<organism evidence="1 2">
    <name type="scientific">Cirrhinus mrigala</name>
    <name type="common">Mrigala</name>
    <dbReference type="NCBI Taxonomy" id="683832"/>
    <lineage>
        <taxon>Eukaryota</taxon>
        <taxon>Metazoa</taxon>
        <taxon>Chordata</taxon>
        <taxon>Craniata</taxon>
        <taxon>Vertebrata</taxon>
        <taxon>Euteleostomi</taxon>
        <taxon>Actinopterygii</taxon>
        <taxon>Neopterygii</taxon>
        <taxon>Teleostei</taxon>
        <taxon>Ostariophysi</taxon>
        <taxon>Cypriniformes</taxon>
        <taxon>Cyprinidae</taxon>
        <taxon>Labeoninae</taxon>
        <taxon>Labeonini</taxon>
        <taxon>Cirrhinus</taxon>
    </lineage>
</organism>
<evidence type="ECO:0000313" key="2">
    <source>
        <dbReference type="Proteomes" id="UP001529510"/>
    </source>
</evidence>
<name>A0ABD0NN91_CIRMR</name>
<gene>
    <name evidence="1" type="ORF">M9458_045518</name>
</gene>
<keyword evidence="2" id="KW-1185">Reference proteome</keyword>
<dbReference type="Proteomes" id="UP001529510">
    <property type="component" value="Unassembled WGS sequence"/>
</dbReference>
<proteinExistence type="predicted"/>
<sequence length="57" mass="6657">RSISFRSDCRPEIMAPRPWARQVAPAITKRRDSKLWSETFDVGLGHMLSSKEIKRQE</sequence>
<accession>A0ABD0NN91</accession>